<dbReference type="GO" id="GO:0031501">
    <property type="term" value="C:mannosyltransferase complex"/>
    <property type="evidence" value="ECO:0007669"/>
    <property type="project" value="TreeGrafter"/>
</dbReference>
<dbReference type="PANTHER" id="PTHR12468:SF2">
    <property type="entry name" value="GPI MANNOSYLTRANSFERASE 2"/>
    <property type="match status" value="1"/>
</dbReference>
<name>A0A5A5THA9_9CHLR</name>
<dbReference type="InterPro" id="IPR007315">
    <property type="entry name" value="PIG-V/Gpi18"/>
</dbReference>
<evidence type="ECO:0000313" key="12">
    <source>
        <dbReference type="Proteomes" id="UP000322530"/>
    </source>
</evidence>
<feature type="transmembrane region" description="Helical" evidence="10">
    <location>
        <begin position="283"/>
        <end position="302"/>
    </location>
</feature>
<evidence type="ECO:0000256" key="10">
    <source>
        <dbReference type="SAM" id="Phobius"/>
    </source>
</evidence>
<dbReference type="GO" id="GO:0016020">
    <property type="term" value="C:membrane"/>
    <property type="evidence" value="ECO:0007669"/>
    <property type="project" value="GOC"/>
</dbReference>
<evidence type="ECO:0000256" key="3">
    <source>
        <dbReference type="ARBA" id="ARBA00022502"/>
    </source>
</evidence>
<evidence type="ECO:0000256" key="4">
    <source>
        <dbReference type="ARBA" id="ARBA00022676"/>
    </source>
</evidence>
<organism evidence="11 12">
    <name type="scientific">Dictyobacter arantiisoli</name>
    <dbReference type="NCBI Taxonomy" id="2014874"/>
    <lineage>
        <taxon>Bacteria</taxon>
        <taxon>Bacillati</taxon>
        <taxon>Chloroflexota</taxon>
        <taxon>Ktedonobacteria</taxon>
        <taxon>Ktedonobacterales</taxon>
        <taxon>Dictyobacteraceae</taxon>
        <taxon>Dictyobacter</taxon>
    </lineage>
</organism>
<accession>A0A5A5THA9</accession>
<feature type="transmembrane region" description="Helical" evidence="10">
    <location>
        <begin position="94"/>
        <end position="119"/>
    </location>
</feature>
<keyword evidence="9 10" id="KW-0472">Membrane</keyword>
<comment type="pathway">
    <text evidence="2">Glycolipid biosynthesis; glycosylphosphatidylinositol-anchor biosynthesis.</text>
</comment>
<feature type="transmembrane region" description="Helical" evidence="10">
    <location>
        <begin position="336"/>
        <end position="354"/>
    </location>
</feature>
<dbReference type="Pfam" id="PF04188">
    <property type="entry name" value="Mannosyl_trans2"/>
    <property type="match status" value="1"/>
</dbReference>
<evidence type="ECO:0000256" key="7">
    <source>
        <dbReference type="ARBA" id="ARBA00022824"/>
    </source>
</evidence>
<comment type="caution">
    <text evidence="11">The sequence shown here is derived from an EMBL/GenBank/DDBJ whole genome shotgun (WGS) entry which is preliminary data.</text>
</comment>
<dbReference type="GO" id="GO:0000009">
    <property type="term" value="F:alpha-1,6-mannosyltransferase activity"/>
    <property type="evidence" value="ECO:0007669"/>
    <property type="project" value="InterPro"/>
</dbReference>
<feature type="transmembrane region" description="Helical" evidence="10">
    <location>
        <begin position="254"/>
        <end position="271"/>
    </location>
</feature>
<feature type="transmembrane region" description="Helical" evidence="10">
    <location>
        <begin position="131"/>
        <end position="149"/>
    </location>
</feature>
<sequence>MQHRPTRDILWLWLCTRLLLVLITYIAYILLTSKNYTDTPVNIAAFFSTWNHWDAANYTHIAQYGYQNADELAFFPLFPALTAGGARLLGGGSWSYILVGTVISNASLLGMLFILYQLAFDLVDSELSQRTLLYLCIFPTAFFFFAPYNEALYLLFASGSFLALRRQKWWLAGVLGMLAALTRSVGIILVIPYLYELWEQRAHVLIRYRTLVISLLPVVLIPLGTLSYAWYNWRTFNNPLAFIAVQANWSRHTTWPWMGLFQAIWALFIYHPQAFGSSNQAHLLLDLTATLSFIILVIVGWHKLPKSYSLWMAAFLIYILVNPAQKPDILLSNQRFVLEMFPAFITLAIVGKRFKRLHSTLLFLFPTLQAILGIAFLMNRWIV</sequence>
<keyword evidence="8 10" id="KW-1133">Transmembrane helix</keyword>
<feature type="transmembrane region" description="Helical" evidence="10">
    <location>
        <begin position="308"/>
        <end position="324"/>
    </location>
</feature>
<keyword evidence="3" id="KW-0337">GPI-anchor biosynthesis</keyword>
<dbReference type="AlphaFoldDB" id="A0A5A5THA9"/>
<feature type="transmembrane region" description="Helical" evidence="10">
    <location>
        <begin position="9"/>
        <end position="31"/>
    </location>
</feature>
<proteinExistence type="predicted"/>
<gene>
    <name evidence="11" type="ORF">KDI_39730</name>
</gene>
<dbReference type="GO" id="GO:0006506">
    <property type="term" value="P:GPI anchor biosynthetic process"/>
    <property type="evidence" value="ECO:0007669"/>
    <property type="project" value="UniProtKB-UniPathway"/>
</dbReference>
<feature type="transmembrane region" description="Helical" evidence="10">
    <location>
        <begin position="169"/>
        <end position="194"/>
    </location>
</feature>
<evidence type="ECO:0000256" key="8">
    <source>
        <dbReference type="ARBA" id="ARBA00022989"/>
    </source>
</evidence>
<reference evidence="11 12" key="1">
    <citation type="submission" date="2019-01" db="EMBL/GenBank/DDBJ databases">
        <title>Draft genome sequence of Dictyobacter sp. Uno17.</title>
        <authorList>
            <person name="Wang C.M."/>
            <person name="Zheng Y."/>
            <person name="Sakai Y."/>
            <person name="Abe K."/>
            <person name="Yokota A."/>
            <person name="Yabe S."/>
        </authorList>
    </citation>
    <scope>NUCLEOTIDE SEQUENCE [LARGE SCALE GENOMIC DNA]</scope>
    <source>
        <strain evidence="11 12">Uno17</strain>
    </source>
</reference>
<dbReference type="OrthoDB" id="2379640at2"/>
<evidence type="ECO:0000256" key="6">
    <source>
        <dbReference type="ARBA" id="ARBA00022692"/>
    </source>
</evidence>
<evidence type="ECO:0000256" key="5">
    <source>
        <dbReference type="ARBA" id="ARBA00022679"/>
    </source>
</evidence>
<evidence type="ECO:0000256" key="9">
    <source>
        <dbReference type="ARBA" id="ARBA00023136"/>
    </source>
</evidence>
<comment type="subcellular location">
    <subcellularLocation>
        <location evidence="1">Endoplasmic reticulum membrane</location>
        <topology evidence="1">Multi-pass membrane protein</topology>
    </subcellularLocation>
</comment>
<evidence type="ECO:0000256" key="1">
    <source>
        <dbReference type="ARBA" id="ARBA00004477"/>
    </source>
</evidence>
<keyword evidence="7" id="KW-0256">Endoplasmic reticulum</keyword>
<dbReference type="UniPathway" id="UPA00196"/>
<keyword evidence="4" id="KW-0328">Glycosyltransferase</keyword>
<evidence type="ECO:0008006" key="13">
    <source>
        <dbReference type="Google" id="ProtNLM"/>
    </source>
</evidence>
<dbReference type="Proteomes" id="UP000322530">
    <property type="component" value="Unassembled WGS sequence"/>
</dbReference>
<evidence type="ECO:0000313" key="11">
    <source>
        <dbReference type="EMBL" id="GCF10409.1"/>
    </source>
</evidence>
<dbReference type="PANTHER" id="PTHR12468">
    <property type="entry name" value="GPI MANNOSYLTRANSFERASE 2"/>
    <property type="match status" value="1"/>
</dbReference>
<feature type="transmembrane region" description="Helical" evidence="10">
    <location>
        <begin position="206"/>
        <end position="231"/>
    </location>
</feature>
<keyword evidence="5" id="KW-0808">Transferase</keyword>
<protein>
    <recommendedName>
        <fullName evidence="13">Glycosyltransferase RgtA/B/C/D-like domain-containing protein</fullName>
    </recommendedName>
</protein>
<feature type="transmembrane region" description="Helical" evidence="10">
    <location>
        <begin position="360"/>
        <end position="378"/>
    </location>
</feature>
<keyword evidence="6 10" id="KW-0812">Transmembrane</keyword>
<keyword evidence="12" id="KW-1185">Reference proteome</keyword>
<dbReference type="RefSeq" id="WP_149403293.1">
    <property type="nucleotide sequence ID" value="NZ_BIXY01000069.1"/>
</dbReference>
<dbReference type="GO" id="GO:0004376">
    <property type="term" value="F:GPI mannosyltransferase activity"/>
    <property type="evidence" value="ECO:0007669"/>
    <property type="project" value="InterPro"/>
</dbReference>
<dbReference type="EMBL" id="BIXY01000069">
    <property type="protein sequence ID" value="GCF10409.1"/>
    <property type="molecule type" value="Genomic_DNA"/>
</dbReference>
<evidence type="ECO:0000256" key="2">
    <source>
        <dbReference type="ARBA" id="ARBA00004687"/>
    </source>
</evidence>